<evidence type="ECO:0000313" key="3">
    <source>
        <dbReference type="EMBL" id="ALF55463.1"/>
    </source>
</evidence>
<dbReference type="Pfam" id="PF00353">
    <property type="entry name" value="HemolysinCabind"/>
    <property type="match status" value="6"/>
</dbReference>
<keyword evidence="4" id="KW-1185">Reference proteome</keyword>
<dbReference type="PATRIC" id="fig|224013.5.peg.6173"/>
<dbReference type="PANTHER" id="PTHR38340">
    <property type="entry name" value="S-LAYER PROTEIN"/>
    <property type="match status" value="1"/>
</dbReference>
<evidence type="ECO:0000313" key="4">
    <source>
        <dbReference type="Proteomes" id="UP000062645"/>
    </source>
</evidence>
<dbReference type="GO" id="GO:0005509">
    <property type="term" value="F:calcium ion binding"/>
    <property type="evidence" value="ECO:0007669"/>
    <property type="project" value="InterPro"/>
</dbReference>
<dbReference type="OrthoDB" id="479561at2"/>
<dbReference type="InterPro" id="IPR001343">
    <property type="entry name" value="Hemolysn_Ca-bd"/>
</dbReference>
<evidence type="ECO:0008006" key="5">
    <source>
        <dbReference type="Google" id="ProtNLM"/>
    </source>
</evidence>
<dbReference type="GO" id="GO:0005576">
    <property type="term" value="C:extracellular region"/>
    <property type="evidence" value="ECO:0007669"/>
    <property type="project" value="UniProtKB-SubCell"/>
</dbReference>
<dbReference type="InterPro" id="IPR050557">
    <property type="entry name" value="RTX_toxin/Mannuronan_C5-epim"/>
</dbReference>
<dbReference type="STRING" id="224013.ACX27_25755"/>
<evidence type="ECO:0000256" key="2">
    <source>
        <dbReference type="ARBA" id="ARBA00022525"/>
    </source>
</evidence>
<gene>
    <name evidence="3" type="ORF">ACX27_25755</name>
</gene>
<accession>A0A0M3V6D4</accession>
<keyword evidence="2" id="KW-0964">Secreted</keyword>
<reference evidence="4" key="1">
    <citation type="submission" date="2015-07" db="EMBL/GenBank/DDBJ databases">
        <title>Genome Of Nitrogen-Fixing Cyanobacterium Nostoc piscinale CENA21 From Solimoes/Amazon River Floodplain Sediments And Comparative Genomics To Uncover Biosynthetic Natural Products Potential.</title>
        <authorList>
            <person name="Leao T.F."/>
            <person name="Leao P.N."/>
            <person name="Guimaraes P.I."/>
            <person name="de Melo A.G.C."/>
            <person name="Ramos R.T.J."/>
            <person name="Silva A."/>
            <person name="Fiore M.F."/>
            <person name="Schneider M.P.C."/>
        </authorList>
    </citation>
    <scope>NUCLEOTIDE SEQUENCE [LARGE SCALE GENOMIC DNA]</scope>
    <source>
        <strain evidence="4">CENA21</strain>
    </source>
</reference>
<reference evidence="3 4" key="2">
    <citation type="journal article" date="2016" name="Genome Announc.">
        <title>Draft Genome Sequence of the N2-Fixing Cyanobacterium Nostoc piscinale CENA21, Isolated from the Brazilian Amazon Floodplain.</title>
        <authorList>
            <person name="Leao T."/>
            <person name="Guimaraes P.I."/>
            <person name="de Melo A.G."/>
            <person name="Ramos R.T."/>
            <person name="Leao P.N."/>
            <person name="Silva A."/>
            <person name="Fiore M.F."/>
            <person name="Schneider M.P."/>
        </authorList>
    </citation>
    <scope>NUCLEOTIDE SEQUENCE [LARGE SCALE GENOMIC DNA]</scope>
    <source>
        <strain evidence="3 4">CENA21</strain>
    </source>
</reference>
<dbReference type="PRINTS" id="PR00313">
    <property type="entry name" value="CABNDNGRPT"/>
</dbReference>
<dbReference type="Proteomes" id="UP000062645">
    <property type="component" value="Chromosome"/>
</dbReference>
<dbReference type="PANTHER" id="PTHR38340:SF1">
    <property type="entry name" value="S-LAYER PROTEIN"/>
    <property type="match status" value="1"/>
</dbReference>
<dbReference type="Gene3D" id="2.150.10.10">
    <property type="entry name" value="Serralysin-like metalloprotease, C-terminal"/>
    <property type="match status" value="5"/>
</dbReference>
<organism evidence="3 4">
    <name type="scientific">Nostoc piscinale CENA21</name>
    <dbReference type="NCBI Taxonomy" id="224013"/>
    <lineage>
        <taxon>Bacteria</taxon>
        <taxon>Bacillati</taxon>
        <taxon>Cyanobacteriota</taxon>
        <taxon>Cyanophyceae</taxon>
        <taxon>Nostocales</taxon>
        <taxon>Nostocaceae</taxon>
        <taxon>Nostoc</taxon>
    </lineage>
</organism>
<dbReference type="EMBL" id="CP012036">
    <property type="protein sequence ID" value="ALF55463.1"/>
    <property type="molecule type" value="Genomic_DNA"/>
</dbReference>
<dbReference type="InterPro" id="IPR011049">
    <property type="entry name" value="Serralysin-like_metalloprot_C"/>
</dbReference>
<dbReference type="RefSeq" id="WP_062296634.1">
    <property type="nucleotide sequence ID" value="NZ_CP012036.1"/>
</dbReference>
<evidence type="ECO:0000256" key="1">
    <source>
        <dbReference type="ARBA" id="ARBA00004613"/>
    </source>
</evidence>
<dbReference type="PROSITE" id="PS00330">
    <property type="entry name" value="HEMOLYSIN_CALCIUM"/>
    <property type="match status" value="5"/>
</dbReference>
<dbReference type="SUPFAM" id="SSF51120">
    <property type="entry name" value="beta-Roll"/>
    <property type="match status" value="6"/>
</dbReference>
<protein>
    <recommendedName>
        <fullName evidence="5">Calcium-binding protein</fullName>
    </recommendedName>
</protein>
<sequence>MAIITGDSGNNILPGTPDNDIIRGLGGNDQLNGGAGDDILDAGLGTADEVDGGIGIDTVVIDYSSLSTNITRLGNSYITTGNRTFYSNIEQFNITGGSGNDQLFGGVLNDILNGGAGNDELNGGAGNDVLNGGAGDDLITKGAGADTVDGGTGIDTLVDADFSGDTTGRTLTITGSTLATIVSGGNTYQGLEFLRNITAGSGNDNIRQATTIQENNQLNGGAGDDILGAGLGTADEVDGGIGIDTVVIDYSSLSTNITRLGNSYITTGNRTFYSNIEQFNITGGSGNDQLFGGVLNDILNGGAGNDELNGGAGNDIITQGAGADTVDGGAGVDTLVDADFSADTTGRTLIINGSTLATLVSGGDTYQGFEFFLNVTAGSGNDTIRFTSATPADNNIRGGAGNDTIEAGAGNDTLDGGTGNDILNGGTGNDTYVVDSVGDVVIETSTSATEIDTVRSSISYTLGANLENLTLTGTAAINGTGNSLNNTIAGNSGNNILNGGAGNDSLNGGTGSDTLIGGTGNDNYVVNSTGDVVTENLNEGTDTVQSSISYTLGANLENLTLTGTSAINGTGNSLANTITGNSASNTLNGETGNDTLIGGGGNDTILGGDGNDTLNGFGSELGRSTRDSLTGGNNSDLFILGNSSAVFYNDGNNTNAGLNDYALITDFNVAEDRIQLRGTASSYFLGTSPITGITGTSIYFDSNGNGTFNATDELIAIAQGISGLNLTASYFSYVS</sequence>
<dbReference type="KEGG" id="npz:ACX27_25755"/>
<proteinExistence type="predicted"/>
<dbReference type="InterPro" id="IPR018511">
    <property type="entry name" value="Hemolysin-typ_Ca-bd_CS"/>
</dbReference>
<dbReference type="AlphaFoldDB" id="A0A0M3V6D4"/>
<name>A0A0M3V6D4_9NOSO</name>
<comment type="subcellular location">
    <subcellularLocation>
        <location evidence="1">Secreted</location>
    </subcellularLocation>
</comment>